<dbReference type="Pfam" id="PF20376">
    <property type="entry name" value="DUF6671"/>
    <property type="match status" value="1"/>
</dbReference>
<protein>
    <recommendedName>
        <fullName evidence="1">DUF6671 domain-containing protein</fullName>
    </recommendedName>
</protein>
<keyword evidence="3" id="KW-1185">Reference proteome</keyword>
<dbReference type="EMBL" id="JAVNWW010000004">
    <property type="protein sequence ID" value="MDU0809272.1"/>
    <property type="molecule type" value="Genomic_DNA"/>
</dbReference>
<evidence type="ECO:0000313" key="3">
    <source>
        <dbReference type="Proteomes" id="UP001249959"/>
    </source>
</evidence>
<comment type="caution">
    <text evidence="2">The sequence shown here is derived from an EMBL/GenBank/DDBJ whole genome shotgun (WGS) entry which is preliminary data.</text>
</comment>
<dbReference type="RefSeq" id="WP_316070766.1">
    <property type="nucleotide sequence ID" value="NZ_JAVNWW010000004.1"/>
</dbReference>
<reference evidence="2 3" key="1">
    <citation type="submission" date="2023-09" db="EMBL/GenBank/DDBJ databases">
        <title>Aquirufa genomes.</title>
        <authorList>
            <person name="Pitt A."/>
        </authorList>
    </citation>
    <scope>NUCLEOTIDE SEQUENCE [LARGE SCALE GENOMIC DNA]</scope>
    <source>
        <strain evidence="2 3">LEOWEIH-7C</strain>
    </source>
</reference>
<evidence type="ECO:0000313" key="2">
    <source>
        <dbReference type="EMBL" id="MDU0809272.1"/>
    </source>
</evidence>
<dbReference type="InterPro" id="IPR046612">
    <property type="entry name" value="DUF6671"/>
</dbReference>
<gene>
    <name evidence="2" type="ORF">PQG45_09520</name>
</gene>
<accession>A0ABU3TTS4</accession>
<dbReference type="Proteomes" id="UP001249959">
    <property type="component" value="Unassembled WGS sequence"/>
</dbReference>
<sequence length="283" mass="31593">MDNVALFSGRRIVVATKHGKEQVIAPHLTKELGLNCVVTNLLDTDTLGTFTGEVERLDSPLDTARQKCYLAMEITSTDLAIASEGSFGPHPSIPFVPAHEEIVVLIDKKNAWEFVVRNLGTNTNYGQANIHSLEEMVAFLAQVQFPSHAVILKKSAHDSSDCIKGIHVERELRETLPHFIQRFGQCSLETDMRAMHNPTRMGVIDALTKKLIKQTQTTCPICETPGFSMTDIQRGLPCACCDLPTRRVKSEIYSCQCCHYSELRPPSHCLTKEDPMYCDFCNP</sequence>
<organism evidence="2 3">
    <name type="scientific">Aquirufa regiilacus</name>
    <dbReference type="NCBI Taxonomy" id="3024868"/>
    <lineage>
        <taxon>Bacteria</taxon>
        <taxon>Pseudomonadati</taxon>
        <taxon>Bacteroidota</taxon>
        <taxon>Cytophagia</taxon>
        <taxon>Cytophagales</taxon>
        <taxon>Flectobacillaceae</taxon>
        <taxon>Aquirufa</taxon>
    </lineage>
</organism>
<evidence type="ECO:0000259" key="1">
    <source>
        <dbReference type="Pfam" id="PF20376"/>
    </source>
</evidence>
<proteinExistence type="predicted"/>
<feature type="domain" description="DUF6671" evidence="1">
    <location>
        <begin position="67"/>
        <end position="283"/>
    </location>
</feature>
<name>A0ABU3TTS4_9BACT</name>